<name>A0AAD6Y183_9AGAR</name>
<feature type="region of interest" description="Disordered" evidence="1">
    <location>
        <begin position="221"/>
        <end position="308"/>
    </location>
</feature>
<proteinExistence type="predicted"/>
<sequence length="456" mass="49679">MASELRALLSTTTPYTHFSSTGIVVSGILPLTFCVSPAMSAKWPKRALHSNTESSPTPDLPSYTDQSVAVIGLLLHNRKELKQYMEIATRKEWVTDMLRTSKQKADWIKGEIHSLLQKSLADTSQVPDARMAYTWHEEDVVQQYGVVLEGWTPDRFVDPSDLSTSLAILCTLLEALWARDCTFRKLGPTEAAERRKKWEEEVEAGLVTAKHRAPCCDAGIPRKRARNERDEENDENVPPHPDDVPDDDGWTCPPPKKRTRVAQNTSTAPTAAKKSAAPAKKSVPSRKTMIKKAAPTKKTASMREPRDGTTTRAAIEKLKTKVVHPCRIVSHTIIDSNEEEDAAPGTTSTSAAPGATLSSALVMYMPPPTPYNIFCTLNTQRCDVAIKNVIGSGIAHSTEMSVFYSIAAVLVVTMAGMSGDMAHTLHSTAAAANTAISASLTTVLDSGDTSVRARQQ</sequence>
<reference evidence="2" key="1">
    <citation type="submission" date="2023-03" db="EMBL/GenBank/DDBJ databases">
        <title>Massive genome expansion in bonnet fungi (Mycena s.s.) driven by repeated elements and novel gene families across ecological guilds.</title>
        <authorList>
            <consortium name="Lawrence Berkeley National Laboratory"/>
            <person name="Harder C.B."/>
            <person name="Miyauchi S."/>
            <person name="Viragh M."/>
            <person name="Kuo A."/>
            <person name="Thoen E."/>
            <person name="Andreopoulos B."/>
            <person name="Lu D."/>
            <person name="Skrede I."/>
            <person name="Drula E."/>
            <person name="Henrissat B."/>
            <person name="Morin E."/>
            <person name="Kohler A."/>
            <person name="Barry K."/>
            <person name="LaButti K."/>
            <person name="Morin E."/>
            <person name="Salamov A."/>
            <person name="Lipzen A."/>
            <person name="Mereny Z."/>
            <person name="Hegedus B."/>
            <person name="Baldrian P."/>
            <person name="Stursova M."/>
            <person name="Weitz H."/>
            <person name="Taylor A."/>
            <person name="Grigoriev I.V."/>
            <person name="Nagy L.G."/>
            <person name="Martin F."/>
            <person name="Kauserud H."/>
        </authorList>
    </citation>
    <scope>NUCLEOTIDE SEQUENCE</scope>
    <source>
        <strain evidence="2">9144</strain>
    </source>
</reference>
<evidence type="ECO:0000256" key="1">
    <source>
        <dbReference type="SAM" id="MobiDB-lite"/>
    </source>
</evidence>
<gene>
    <name evidence="2" type="ORF">GGX14DRAFT_408549</name>
</gene>
<dbReference type="Proteomes" id="UP001219525">
    <property type="component" value="Unassembled WGS sequence"/>
</dbReference>
<organism evidence="2 3">
    <name type="scientific">Mycena pura</name>
    <dbReference type="NCBI Taxonomy" id="153505"/>
    <lineage>
        <taxon>Eukaryota</taxon>
        <taxon>Fungi</taxon>
        <taxon>Dikarya</taxon>
        <taxon>Basidiomycota</taxon>
        <taxon>Agaricomycotina</taxon>
        <taxon>Agaricomycetes</taxon>
        <taxon>Agaricomycetidae</taxon>
        <taxon>Agaricales</taxon>
        <taxon>Marasmiineae</taxon>
        <taxon>Mycenaceae</taxon>
        <taxon>Mycena</taxon>
    </lineage>
</organism>
<keyword evidence="3" id="KW-1185">Reference proteome</keyword>
<feature type="compositionally biased region" description="Low complexity" evidence="1">
    <location>
        <begin position="265"/>
        <end position="282"/>
    </location>
</feature>
<dbReference type="EMBL" id="JARJCW010000166">
    <property type="protein sequence ID" value="KAJ7189797.1"/>
    <property type="molecule type" value="Genomic_DNA"/>
</dbReference>
<accession>A0AAD6Y183</accession>
<evidence type="ECO:0000313" key="2">
    <source>
        <dbReference type="EMBL" id="KAJ7189797.1"/>
    </source>
</evidence>
<comment type="caution">
    <text evidence="2">The sequence shown here is derived from an EMBL/GenBank/DDBJ whole genome shotgun (WGS) entry which is preliminary data.</text>
</comment>
<dbReference type="AlphaFoldDB" id="A0AAD6Y183"/>
<protein>
    <submittedName>
        <fullName evidence="2">Uncharacterized protein</fullName>
    </submittedName>
</protein>
<evidence type="ECO:0000313" key="3">
    <source>
        <dbReference type="Proteomes" id="UP001219525"/>
    </source>
</evidence>